<evidence type="ECO:0000256" key="5">
    <source>
        <dbReference type="SAM" id="Phobius"/>
    </source>
</evidence>
<keyword evidence="2 5" id="KW-0812">Transmembrane</keyword>
<dbReference type="EMBL" id="CAMGYJ010000008">
    <property type="protein sequence ID" value="CAI0458482.1"/>
    <property type="molecule type" value="Genomic_DNA"/>
</dbReference>
<evidence type="ECO:0000256" key="4">
    <source>
        <dbReference type="ARBA" id="ARBA00023136"/>
    </source>
</evidence>
<dbReference type="InterPro" id="IPR044772">
    <property type="entry name" value="NO3_transporter"/>
</dbReference>
<gene>
    <name evidence="6" type="ORF">LITE_LOCUS33563</name>
</gene>
<dbReference type="PANTHER" id="PTHR23515">
    <property type="entry name" value="HIGH-AFFINITY NITRATE TRANSPORTER 2.3"/>
    <property type="match status" value="1"/>
</dbReference>
<keyword evidence="7" id="KW-1185">Reference proteome</keyword>
<evidence type="ECO:0000256" key="1">
    <source>
        <dbReference type="ARBA" id="ARBA00004141"/>
    </source>
</evidence>
<evidence type="ECO:0000313" key="7">
    <source>
        <dbReference type="Proteomes" id="UP001154282"/>
    </source>
</evidence>
<comment type="subcellular location">
    <subcellularLocation>
        <location evidence="1">Membrane</location>
        <topology evidence="1">Multi-pass membrane protein</topology>
    </subcellularLocation>
</comment>
<organism evidence="6 7">
    <name type="scientific">Linum tenue</name>
    <dbReference type="NCBI Taxonomy" id="586396"/>
    <lineage>
        <taxon>Eukaryota</taxon>
        <taxon>Viridiplantae</taxon>
        <taxon>Streptophyta</taxon>
        <taxon>Embryophyta</taxon>
        <taxon>Tracheophyta</taxon>
        <taxon>Spermatophyta</taxon>
        <taxon>Magnoliopsida</taxon>
        <taxon>eudicotyledons</taxon>
        <taxon>Gunneridae</taxon>
        <taxon>Pentapetalae</taxon>
        <taxon>rosids</taxon>
        <taxon>fabids</taxon>
        <taxon>Malpighiales</taxon>
        <taxon>Linaceae</taxon>
        <taxon>Linum</taxon>
    </lineage>
</organism>
<protein>
    <submittedName>
        <fullName evidence="6">Uncharacterized protein</fullName>
    </submittedName>
</protein>
<dbReference type="AlphaFoldDB" id="A0AAV0NIM1"/>
<evidence type="ECO:0000313" key="6">
    <source>
        <dbReference type="EMBL" id="CAI0458482.1"/>
    </source>
</evidence>
<dbReference type="GO" id="GO:0015112">
    <property type="term" value="F:nitrate transmembrane transporter activity"/>
    <property type="evidence" value="ECO:0007669"/>
    <property type="project" value="InterPro"/>
</dbReference>
<evidence type="ECO:0000256" key="3">
    <source>
        <dbReference type="ARBA" id="ARBA00022989"/>
    </source>
</evidence>
<dbReference type="GO" id="GO:0016020">
    <property type="term" value="C:membrane"/>
    <property type="evidence" value="ECO:0007669"/>
    <property type="project" value="UniProtKB-SubCell"/>
</dbReference>
<feature type="transmembrane region" description="Helical" evidence="5">
    <location>
        <begin position="34"/>
        <end position="54"/>
    </location>
</feature>
<proteinExistence type="predicted"/>
<comment type="caution">
    <text evidence="6">The sequence shown here is derived from an EMBL/GenBank/DDBJ whole genome shotgun (WGS) entry which is preliminary data.</text>
</comment>
<keyword evidence="4 5" id="KW-0472">Membrane</keyword>
<evidence type="ECO:0000256" key="2">
    <source>
        <dbReference type="ARBA" id="ARBA00022692"/>
    </source>
</evidence>
<keyword evidence="3 5" id="KW-1133">Transmembrane helix</keyword>
<name>A0AAV0NIM1_9ROSI</name>
<sequence>MIAASFGLANLISRQGGGRLSDEVAKRLGMRGRLWTLWLVQTLGGILCIILGRVNSLGLGRPHCCYDPFLVLRPSCLWPNLWIRALCLQKVFRVNLGHDGRRRERGSSDNSAGILQTVKILQGDWNHIHVNNDHLLHSPSIFDQLPAVGWHIFRRSQQPIVCHRRGILGG</sequence>
<accession>A0AAV0NIM1</accession>
<dbReference type="Proteomes" id="UP001154282">
    <property type="component" value="Unassembled WGS sequence"/>
</dbReference>
<reference evidence="6" key="1">
    <citation type="submission" date="2022-08" db="EMBL/GenBank/DDBJ databases">
        <authorList>
            <person name="Gutierrez-Valencia J."/>
        </authorList>
    </citation>
    <scope>NUCLEOTIDE SEQUENCE</scope>
</reference>